<accession>A0A5B8V6K4</accession>
<dbReference type="RefSeq" id="WP_147188545.1">
    <property type="nucleotide sequence ID" value="NZ_CP042435.1"/>
</dbReference>
<dbReference type="EMBL" id="CP042435">
    <property type="protein sequence ID" value="QEC66745.1"/>
    <property type="molecule type" value="Genomic_DNA"/>
</dbReference>
<protein>
    <submittedName>
        <fullName evidence="1">Uncharacterized protein</fullName>
    </submittedName>
</protein>
<proteinExistence type="predicted"/>
<sequence>MKTNRSGLLMIVTIAMIAVSSCSVEYRARHPRPRPKRVIVVGKTDTNEKINTDKQESNTNEATIAVY</sequence>
<evidence type="ECO:0000313" key="2">
    <source>
        <dbReference type="Proteomes" id="UP000321533"/>
    </source>
</evidence>
<gene>
    <name evidence="1" type="ORF">FRZ67_05290</name>
</gene>
<dbReference type="AlphaFoldDB" id="A0A5B8V6K4"/>
<keyword evidence="2" id="KW-1185">Reference proteome</keyword>
<dbReference type="PROSITE" id="PS51257">
    <property type="entry name" value="PROKAR_LIPOPROTEIN"/>
    <property type="match status" value="1"/>
</dbReference>
<reference evidence="1 2" key="1">
    <citation type="journal article" date="2016" name="Int. J. Syst. Evol. Microbiol.">
        <title>Panacibacter ginsenosidivorans gen. nov., sp. nov., with ginsenoside converting activity isolated from soil of a ginseng field.</title>
        <authorList>
            <person name="Siddiqi M.Z."/>
            <person name="Muhammad Shafi S."/>
            <person name="Choi K.D."/>
            <person name="Im W.T."/>
        </authorList>
    </citation>
    <scope>NUCLEOTIDE SEQUENCE [LARGE SCALE GENOMIC DNA]</scope>
    <source>
        <strain evidence="1 2">Gsoil1550</strain>
    </source>
</reference>
<name>A0A5B8V6K4_9BACT</name>
<dbReference type="Proteomes" id="UP000321533">
    <property type="component" value="Chromosome"/>
</dbReference>
<organism evidence="1 2">
    <name type="scientific">Panacibacter ginsenosidivorans</name>
    <dbReference type="NCBI Taxonomy" id="1813871"/>
    <lineage>
        <taxon>Bacteria</taxon>
        <taxon>Pseudomonadati</taxon>
        <taxon>Bacteroidota</taxon>
        <taxon>Chitinophagia</taxon>
        <taxon>Chitinophagales</taxon>
        <taxon>Chitinophagaceae</taxon>
        <taxon>Panacibacter</taxon>
    </lineage>
</organism>
<dbReference type="KEGG" id="pgin:FRZ67_05290"/>
<evidence type="ECO:0000313" key="1">
    <source>
        <dbReference type="EMBL" id="QEC66745.1"/>
    </source>
</evidence>